<feature type="domain" description="Glycosyl transferase family 28 C-terminal" evidence="1">
    <location>
        <begin position="1"/>
        <end position="84"/>
    </location>
</feature>
<dbReference type="PANTHER" id="PTHR43025:SF3">
    <property type="entry name" value="MONOGALACTOSYLDIACYLGLYCEROL SYNTHASE 1, CHLOROPLASTIC"/>
    <property type="match status" value="1"/>
</dbReference>
<dbReference type="AlphaFoldDB" id="X0RJK1"/>
<dbReference type="PANTHER" id="PTHR43025">
    <property type="entry name" value="MONOGALACTOSYLDIACYLGLYCEROL SYNTHASE"/>
    <property type="match status" value="1"/>
</dbReference>
<dbReference type="Gene3D" id="3.40.50.2000">
    <property type="entry name" value="Glycogen Phosphorylase B"/>
    <property type="match status" value="1"/>
</dbReference>
<dbReference type="GO" id="GO:0016758">
    <property type="term" value="F:hexosyltransferase activity"/>
    <property type="evidence" value="ECO:0007669"/>
    <property type="project" value="InterPro"/>
</dbReference>
<dbReference type="InterPro" id="IPR050519">
    <property type="entry name" value="Glycosyltransf_28_UgtP"/>
</dbReference>
<dbReference type="Pfam" id="PF04101">
    <property type="entry name" value="Glyco_tran_28_C"/>
    <property type="match status" value="1"/>
</dbReference>
<dbReference type="InterPro" id="IPR007235">
    <property type="entry name" value="Glyco_trans_28_C"/>
</dbReference>
<reference evidence="2" key="1">
    <citation type="journal article" date="2014" name="Front. Microbiol.">
        <title>High frequency of phylogenetically diverse reductive dehalogenase-homologous genes in deep subseafloor sedimentary metagenomes.</title>
        <authorList>
            <person name="Kawai M."/>
            <person name="Futagami T."/>
            <person name="Toyoda A."/>
            <person name="Takaki Y."/>
            <person name="Nishi S."/>
            <person name="Hori S."/>
            <person name="Arai W."/>
            <person name="Tsubouchi T."/>
            <person name="Morono Y."/>
            <person name="Uchiyama I."/>
            <person name="Ito T."/>
            <person name="Fujiyama A."/>
            <person name="Inagaki F."/>
            <person name="Takami H."/>
        </authorList>
    </citation>
    <scope>NUCLEOTIDE SEQUENCE</scope>
    <source>
        <strain evidence="2">Expedition CK06-06</strain>
    </source>
</reference>
<evidence type="ECO:0000259" key="1">
    <source>
        <dbReference type="Pfam" id="PF04101"/>
    </source>
</evidence>
<proteinExistence type="predicted"/>
<protein>
    <recommendedName>
        <fullName evidence="1">Glycosyl transferase family 28 C-terminal domain-containing protein</fullName>
    </recommendedName>
</protein>
<comment type="caution">
    <text evidence="2">The sequence shown here is derived from an EMBL/GenBank/DDBJ whole genome shotgun (WGS) entry which is preliminary data.</text>
</comment>
<sequence>ASDIIISKSGGLTTSESLAQGLPLIIISPIPGQETKNCDLLVKKGAAYRIDRAVEVKEVVAGLVKMPDRLEKMRRNALGLARPDSAADIAELANSLAQS</sequence>
<dbReference type="SUPFAM" id="SSF53756">
    <property type="entry name" value="UDP-Glycosyltransferase/glycogen phosphorylase"/>
    <property type="match status" value="1"/>
</dbReference>
<organism evidence="2">
    <name type="scientific">marine sediment metagenome</name>
    <dbReference type="NCBI Taxonomy" id="412755"/>
    <lineage>
        <taxon>unclassified sequences</taxon>
        <taxon>metagenomes</taxon>
        <taxon>ecological metagenomes</taxon>
    </lineage>
</organism>
<accession>X0RJK1</accession>
<dbReference type="EMBL" id="BARS01006460">
    <property type="protein sequence ID" value="GAF69004.1"/>
    <property type="molecule type" value="Genomic_DNA"/>
</dbReference>
<feature type="non-terminal residue" evidence="2">
    <location>
        <position position="1"/>
    </location>
</feature>
<name>X0RJK1_9ZZZZ</name>
<gene>
    <name evidence="2" type="ORF">S01H1_12569</name>
</gene>
<evidence type="ECO:0000313" key="2">
    <source>
        <dbReference type="EMBL" id="GAF69004.1"/>
    </source>
</evidence>